<evidence type="ECO:0000313" key="3">
    <source>
        <dbReference type="EMBL" id="HEB74021.1"/>
    </source>
</evidence>
<reference evidence="3" key="1">
    <citation type="journal article" date="2020" name="mSystems">
        <title>Genome- and Community-Level Interaction Insights into Carbon Utilization and Element Cycling Functions of Hydrothermarchaeota in Hydrothermal Sediment.</title>
        <authorList>
            <person name="Zhou Z."/>
            <person name="Liu Y."/>
            <person name="Xu W."/>
            <person name="Pan J."/>
            <person name="Luo Z.H."/>
            <person name="Li M."/>
        </authorList>
    </citation>
    <scope>NUCLEOTIDE SEQUENCE [LARGE SCALE GENOMIC DNA]</scope>
    <source>
        <strain evidence="3">HyVt-45</strain>
    </source>
</reference>
<comment type="similarity">
    <text evidence="1">Belongs to the universal stress protein A family.</text>
</comment>
<dbReference type="AlphaFoldDB" id="A0A7V1I3Y2"/>
<gene>
    <name evidence="3" type="ORF">ENJ03_02230</name>
</gene>
<accession>A0A7V1I3Y2</accession>
<dbReference type="SUPFAM" id="SSF52402">
    <property type="entry name" value="Adenine nucleotide alpha hydrolases-like"/>
    <property type="match status" value="2"/>
</dbReference>
<dbReference type="InterPro" id="IPR006015">
    <property type="entry name" value="Universal_stress_UspA"/>
</dbReference>
<dbReference type="CDD" id="cd00293">
    <property type="entry name" value="USP-like"/>
    <property type="match status" value="2"/>
</dbReference>
<name>A0A7V1I3Y2_DESA2</name>
<organism evidence="3">
    <name type="scientific">Desulfofervidus auxilii</name>
    <dbReference type="NCBI Taxonomy" id="1621989"/>
    <lineage>
        <taxon>Bacteria</taxon>
        <taxon>Pseudomonadati</taxon>
        <taxon>Thermodesulfobacteriota</taxon>
        <taxon>Candidatus Desulfofervidia</taxon>
        <taxon>Candidatus Desulfofervidales</taxon>
        <taxon>Candidatus Desulfofervidaceae</taxon>
        <taxon>Candidatus Desulfofervidus</taxon>
    </lineage>
</organism>
<sequence>MLLEACRLCPLGKYEKIIVGTDTSEVSMEAVETAFRLAKFCKSFLFIVSVIRVNPEIIATALDAVERIERERYSVLERLGNRAKEENIPHKIIIHHAEQPYKVIVDLSEKEGADAIIIGTRGRSGLKRLLLGSVAARVIGYASCPTLVIPPHIKFGWERILLATDGSENSNVALEEALRAADVCKSNLGIICVVKPARPAAYEKEAERIVAEAKQKALAKDIQVETIVEKGEPWEKIVEVAKKRDTNVIIMGRYGRSGLKRLLMGSVTERVAGHAPCAVLIVPN</sequence>
<dbReference type="InterPro" id="IPR006016">
    <property type="entry name" value="UspA"/>
</dbReference>
<evidence type="ECO:0000256" key="1">
    <source>
        <dbReference type="ARBA" id="ARBA00008791"/>
    </source>
</evidence>
<feature type="domain" description="UspA" evidence="2">
    <location>
        <begin position="157"/>
        <end position="283"/>
    </location>
</feature>
<feature type="domain" description="UspA" evidence="2">
    <location>
        <begin position="14"/>
        <end position="150"/>
    </location>
</feature>
<dbReference type="PANTHER" id="PTHR46268">
    <property type="entry name" value="STRESS RESPONSE PROTEIN NHAX"/>
    <property type="match status" value="1"/>
</dbReference>
<dbReference type="PANTHER" id="PTHR46268:SF15">
    <property type="entry name" value="UNIVERSAL STRESS PROTEIN HP_0031"/>
    <property type="match status" value="1"/>
</dbReference>
<evidence type="ECO:0000259" key="2">
    <source>
        <dbReference type="Pfam" id="PF00582"/>
    </source>
</evidence>
<dbReference type="Pfam" id="PF00582">
    <property type="entry name" value="Usp"/>
    <property type="match status" value="2"/>
</dbReference>
<proteinExistence type="inferred from homology"/>
<comment type="caution">
    <text evidence="3">The sequence shown here is derived from an EMBL/GenBank/DDBJ whole genome shotgun (WGS) entry which is preliminary data.</text>
</comment>
<dbReference type="Gene3D" id="3.40.50.620">
    <property type="entry name" value="HUPs"/>
    <property type="match status" value="2"/>
</dbReference>
<dbReference type="PRINTS" id="PR01438">
    <property type="entry name" value="UNVRSLSTRESS"/>
</dbReference>
<dbReference type="EMBL" id="DRKW01000127">
    <property type="protein sequence ID" value="HEB74021.1"/>
    <property type="molecule type" value="Genomic_DNA"/>
</dbReference>
<protein>
    <submittedName>
        <fullName evidence="3">Universal stress protein</fullName>
    </submittedName>
</protein>
<dbReference type="InterPro" id="IPR014729">
    <property type="entry name" value="Rossmann-like_a/b/a_fold"/>
</dbReference>
<dbReference type="Proteomes" id="UP000886268">
    <property type="component" value="Unassembled WGS sequence"/>
</dbReference>